<evidence type="ECO:0000259" key="10">
    <source>
        <dbReference type="Pfam" id="PF25183"/>
    </source>
</evidence>
<evidence type="ECO:0000256" key="2">
    <source>
        <dbReference type="ARBA" id="ARBA00009810"/>
    </source>
</evidence>
<dbReference type="SUPFAM" id="SSF49452">
    <property type="entry name" value="Starch-binding domain-like"/>
    <property type="match status" value="1"/>
</dbReference>
<dbReference type="InterPro" id="IPR036942">
    <property type="entry name" value="Beta-barrel_TonB_sf"/>
</dbReference>
<reference evidence="11 12" key="1">
    <citation type="submission" date="2019-03" db="EMBL/GenBank/DDBJ databases">
        <title>Draft Genome Sequence of Massilia arenosa sp. nov., a Novel Massilia Species Isolated from a Sandy-loam Maize Soil.</title>
        <authorList>
            <person name="Raths R."/>
            <person name="Peta V."/>
            <person name="Bucking H."/>
        </authorList>
    </citation>
    <scope>NUCLEOTIDE SEQUENCE [LARGE SCALE GENOMIC DNA]</scope>
    <source>
        <strain evidence="11 12">MC02</strain>
    </source>
</reference>
<accession>A0A4Y9SH23</accession>
<comment type="subcellular location">
    <subcellularLocation>
        <location evidence="1">Cell outer membrane</location>
        <topology evidence="1">Multi-pass membrane protein</topology>
    </subcellularLocation>
</comment>
<evidence type="ECO:0000256" key="7">
    <source>
        <dbReference type="ARBA" id="ARBA00023170"/>
    </source>
</evidence>
<keyword evidence="8" id="KW-0998">Cell outer membrane</keyword>
<evidence type="ECO:0000256" key="4">
    <source>
        <dbReference type="ARBA" id="ARBA00022452"/>
    </source>
</evidence>
<evidence type="ECO:0000256" key="8">
    <source>
        <dbReference type="ARBA" id="ARBA00023237"/>
    </source>
</evidence>
<feature type="domain" description="TonB-dependent transporter Oar-like beta-barrel" evidence="10">
    <location>
        <begin position="599"/>
        <end position="888"/>
    </location>
</feature>
<dbReference type="RefSeq" id="WP_135207013.1">
    <property type="nucleotide sequence ID" value="NZ_SPVF01000127.1"/>
</dbReference>
<dbReference type="InterPro" id="IPR037066">
    <property type="entry name" value="Plug_dom_sf"/>
</dbReference>
<evidence type="ECO:0000256" key="9">
    <source>
        <dbReference type="SAM" id="SignalP"/>
    </source>
</evidence>
<sequence length="1017" mass="109722">MLRKTVLARALFLAFSTAALTTAVVEPAMAQSNAAGTLYGVVAPGAQVTAKNVETNLTRSATADAAGRFQITALPIGRYTVTAGSQTANVEVLAGQGVEALFAAAGVQQVQVTGRRSRIDVSNASNGVTFTARELAKLPVAQNVQGIILLAPNTVKGDSRYAAGDSFGGGGPSENAYYINGFPVTNPLTQLGASELPFGAVAQAQILTGGFGAEFGRSIGGVVNITTKSGTNNWEAGAMYYVEPNAWRSTPKSSYYPTTGKSYNSVTDGKARVYRENNTNDGRRFGAYVGGPLIKDKLFMFLSFETTNTDQEFLGTAFTANASNKDGWVNQKAVQDRYLSKFDWNITDDHRLELTMVGDNAKADRKLYGYNYTTNTHDNNLALSGHFSNDSTANGFTPSSGGDFWNLRYVGNLTDNLTLTVAHGQSTVKHENTFDTSTSVLLPSTAIASGGNPNPATPINNPNPVTFRILPPGAGDKVKASRLDLEYKLGTHTIRGGLDQVKLKSINAGQITAGTATWTYRFTSTPTTPITMGSGPKVATASGGGLGTQGFYVQKAVFDTSTSAASDQDAQYLEDKWQVTKNFLFTAGIRREGFSNRNGDDQTFLEQKNQISPRLSAAWDVNGDASFKVFGSAGRYVVQIPTNVTVRGASRATNTSQYYTYTGIDANGQPLGLTKLTDPRSANNEYGQAKDPRTITSTNLKPSYQDEITFGFEKAYSPDLNFGAKATYRKLRATSDDFCDQTPFDDWAARNHVDESKFTYGIGCVILNPGMDQDFLVDFNNGDPALAGKNLTKVHLTASEIGLPEAKRIYTAVDLFAEHPLRNGWYGKVNYTWSKSHGNTEGQTNSDTGQANVSITAVWDQKYIMEGADGPLPNNRDHVLKAFGFYQVTPEWTVGGNMLAATGRPRNCLGNHPDPAVQDLGYGASYHYCFGKLVPRGATGNYPPDVRFDANVAYSPEFLKGFQVKLDVFNLFNRQAPSAIQDVVENADGTMLNNAQGVLSYTAPRSARLTLQYDHKF</sequence>
<dbReference type="InterPro" id="IPR013784">
    <property type="entry name" value="Carb-bd-like_fold"/>
</dbReference>
<keyword evidence="12" id="KW-1185">Reference proteome</keyword>
<keyword evidence="9" id="KW-0732">Signal</keyword>
<feature type="chain" id="PRO_5021374718" evidence="9">
    <location>
        <begin position="31"/>
        <end position="1017"/>
    </location>
</feature>
<evidence type="ECO:0000256" key="1">
    <source>
        <dbReference type="ARBA" id="ARBA00004571"/>
    </source>
</evidence>
<comment type="similarity">
    <text evidence="2">Belongs to the TonB-dependent receptor family.</text>
</comment>
<dbReference type="OrthoDB" id="9768147at2"/>
<keyword evidence="6" id="KW-0472">Membrane</keyword>
<evidence type="ECO:0000256" key="3">
    <source>
        <dbReference type="ARBA" id="ARBA00022448"/>
    </source>
</evidence>
<name>A0A4Y9SH23_9BURK</name>
<dbReference type="AlphaFoldDB" id="A0A4Y9SH23"/>
<dbReference type="GO" id="GO:0015344">
    <property type="term" value="F:siderophore uptake transmembrane transporter activity"/>
    <property type="evidence" value="ECO:0007669"/>
    <property type="project" value="TreeGrafter"/>
</dbReference>
<gene>
    <name evidence="11" type="ORF">E4L96_09675</name>
</gene>
<organism evidence="11 12">
    <name type="scientific">Zemynaea arenosa</name>
    <dbReference type="NCBI Taxonomy" id="2561931"/>
    <lineage>
        <taxon>Bacteria</taxon>
        <taxon>Pseudomonadati</taxon>
        <taxon>Pseudomonadota</taxon>
        <taxon>Betaproteobacteria</taxon>
        <taxon>Burkholderiales</taxon>
        <taxon>Oxalobacteraceae</taxon>
        <taxon>Telluria group</taxon>
        <taxon>Zemynaea</taxon>
    </lineage>
</organism>
<dbReference type="InterPro" id="IPR057601">
    <property type="entry name" value="Oar-like_b-barrel"/>
</dbReference>
<keyword evidence="4" id="KW-1134">Transmembrane beta strand</keyword>
<evidence type="ECO:0000256" key="5">
    <source>
        <dbReference type="ARBA" id="ARBA00022692"/>
    </source>
</evidence>
<evidence type="ECO:0000313" key="12">
    <source>
        <dbReference type="Proteomes" id="UP000298438"/>
    </source>
</evidence>
<dbReference type="PANTHER" id="PTHR30069">
    <property type="entry name" value="TONB-DEPENDENT OUTER MEMBRANE RECEPTOR"/>
    <property type="match status" value="1"/>
</dbReference>
<dbReference type="PANTHER" id="PTHR30069:SF46">
    <property type="entry name" value="OAR PROTEIN"/>
    <property type="match status" value="1"/>
</dbReference>
<dbReference type="Gene3D" id="2.40.170.20">
    <property type="entry name" value="TonB-dependent receptor, beta-barrel domain"/>
    <property type="match status" value="2"/>
</dbReference>
<dbReference type="InterPro" id="IPR039426">
    <property type="entry name" value="TonB-dep_rcpt-like"/>
</dbReference>
<evidence type="ECO:0000256" key="6">
    <source>
        <dbReference type="ARBA" id="ARBA00023136"/>
    </source>
</evidence>
<dbReference type="Proteomes" id="UP000298438">
    <property type="component" value="Unassembled WGS sequence"/>
</dbReference>
<proteinExistence type="inferred from homology"/>
<dbReference type="Pfam" id="PF13620">
    <property type="entry name" value="CarboxypepD_reg"/>
    <property type="match status" value="1"/>
</dbReference>
<dbReference type="GO" id="GO:0044718">
    <property type="term" value="P:siderophore transmembrane transport"/>
    <property type="evidence" value="ECO:0007669"/>
    <property type="project" value="TreeGrafter"/>
</dbReference>
<dbReference type="Gene3D" id="2.170.130.10">
    <property type="entry name" value="TonB-dependent receptor, plug domain"/>
    <property type="match status" value="1"/>
</dbReference>
<dbReference type="Pfam" id="PF25183">
    <property type="entry name" value="OMP_b-brl_4"/>
    <property type="match status" value="1"/>
</dbReference>
<dbReference type="Gene3D" id="2.60.40.1120">
    <property type="entry name" value="Carboxypeptidase-like, regulatory domain"/>
    <property type="match status" value="1"/>
</dbReference>
<keyword evidence="5" id="KW-0812">Transmembrane</keyword>
<dbReference type="SUPFAM" id="SSF56935">
    <property type="entry name" value="Porins"/>
    <property type="match status" value="1"/>
</dbReference>
<keyword evidence="3" id="KW-0813">Transport</keyword>
<comment type="caution">
    <text evidence="11">The sequence shown here is derived from an EMBL/GenBank/DDBJ whole genome shotgun (WGS) entry which is preliminary data.</text>
</comment>
<evidence type="ECO:0000313" key="11">
    <source>
        <dbReference type="EMBL" id="TFW20908.1"/>
    </source>
</evidence>
<dbReference type="GO" id="GO:0030246">
    <property type="term" value="F:carbohydrate binding"/>
    <property type="evidence" value="ECO:0007669"/>
    <property type="project" value="InterPro"/>
</dbReference>
<dbReference type="EMBL" id="SPVF01000127">
    <property type="protein sequence ID" value="TFW20908.1"/>
    <property type="molecule type" value="Genomic_DNA"/>
</dbReference>
<protein>
    <submittedName>
        <fullName evidence="11">TonB-dependent receptor</fullName>
    </submittedName>
</protein>
<feature type="signal peptide" evidence="9">
    <location>
        <begin position="1"/>
        <end position="30"/>
    </location>
</feature>
<keyword evidence="7 11" id="KW-0675">Receptor</keyword>
<dbReference type="GO" id="GO:0009279">
    <property type="term" value="C:cell outer membrane"/>
    <property type="evidence" value="ECO:0007669"/>
    <property type="project" value="UniProtKB-SubCell"/>
</dbReference>